<accession>A0AAW2SUD7</accession>
<dbReference type="PANTHER" id="PTHR37984:SF5">
    <property type="entry name" value="PROTEIN NYNRIN-LIKE"/>
    <property type="match status" value="1"/>
</dbReference>
<evidence type="ECO:0000259" key="8">
    <source>
        <dbReference type="Pfam" id="PF17921"/>
    </source>
</evidence>
<keyword evidence="6" id="KW-0695">RNA-directed DNA polymerase</keyword>
<dbReference type="InterPro" id="IPR041373">
    <property type="entry name" value="RT_RNaseH"/>
</dbReference>
<keyword evidence="3" id="KW-0540">Nuclease</keyword>
<dbReference type="InterPro" id="IPR050951">
    <property type="entry name" value="Retrovirus_Pol_polyprotein"/>
</dbReference>
<evidence type="ECO:0000256" key="3">
    <source>
        <dbReference type="ARBA" id="ARBA00022722"/>
    </source>
</evidence>
<comment type="caution">
    <text evidence="9">The sequence shown here is derived from an EMBL/GenBank/DDBJ whole genome shotgun (WGS) entry which is preliminary data.</text>
</comment>
<feature type="domain" description="Reverse transcriptase RNase H-like" evidence="7">
    <location>
        <begin position="45"/>
        <end position="82"/>
    </location>
</feature>
<dbReference type="GO" id="GO:0003964">
    <property type="term" value="F:RNA-directed DNA polymerase activity"/>
    <property type="evidence" value="ECO:0007669"/>
    <property type="project" value="UniProtKB-KW"/>
</dbReference>
<dbReference type="GO" id="GO:0004519">
    <property type="term" value="F:endonuclease activity"/>
    <property type="evidence" value="ECO:0007669"/>
    <property type="project" value="UniProtKB-KW"/>
</dbReference>
<evidence type="ECO:0000256" key="4">
    <source>
        <dbReference type="ARBA" id="ARBA00022759"/>
    </source>
</evidence>
<gene>
    <name evidence="9" type="ORF">Scaly_0068400</name>
</gene>
<dbReference type="InterPro" id="IPR041588">
    <property type="entry name" value="Integrase_H2C2"/>
</dbReference>
<dbReference type="Pfam" id="PF17917">
    <property type="entry name" value="RT_RNaseH"/>
    <property type="match status" value="1"/>
</dbReference>
<reference evidence="9" key="1">
    <citation type="submission" date="2020-06" db="EMBL/GenBank/DDBJ databases">
        <authorList>
            <person name="Li T."/>
            <person name="Hu X."/>
            <person name="Zhang T."/>
            <person name="Song X."/>
            <person name="Zhang H."/>
            <person name="Dai N."/>
            <person name="Sheng W."/>
            <person name="Hou X."/>
            <person name="Wei L."/>
        </authorList>
    </citation>
    <scope>NUCLEOTIDE SEQUENCE</scope>
    <source>
        <strain evidence="9">KEN8</strain>
        <tissue evidence="9">Leaf</tissue>
    </source>
</reference>
<keyword evidence="1" id="KW-0808">Transferase</keyword>
<proteinExistence type="predicted"/>
<dbReference type="AlphaFoldDB" id="A0AAW2SUD7"/>
<reference evidence="9" key="2">
    <citation type="journal article" date="2024" name="Plant">
        <title>Genomic evolution and insights into agronomic trait innovations of Sesamum species.</title>
        <authorList>
            <person name="Miao H."/>
            <person name="Wang L."/>
            <person name="Qu L."/>
            <person name="Liu H."/>
            <person name="Sun Y."/>
            <person name="Le M."/>
            <person name="Wang Q."/>
            <person name="Wei S."/>
            <person name="Zheng Y."/>
            <person name="Lin W."/>
            <person name="Duan Y."/>
            <person name="Cao H."/>
            <person name="Xiong S."/>
            <person name="Wang X."/>
            <person name="Wei L."/>
            <person name="Li C."/>
            <person name="Ma Q."/>
            <person name="Ju M."/>
            <person name="Zhao R."/>
            <person name="Li G."/>
            <person name="Mu C."/>
            <person name="Tian Q."/>
            <person name="Mei H."/>
            <person name="Zhang T."/>
            <person name="Gao T."/>
            <person name="Zhang H."/>
        </authorList>
    </citation>
    <scope>NUCLEOTIDE SEQUENCE</scope>
    <source>
        <strain evidence="9">KEN8</strain>
    </source>
</reference>
<dbReference type="Pfam" id="PF17921">
    <property type="entry name" value="Integrase_H2C2"/>
    <property type="match status" value="1"/>
</dbReference>
<name>A0AAW2SUD7_9LAMI</name>
<evidence type="ECO:0000313" key="9">
    <source>
        <dbReference type="EMBL" id="KAL0396200.1"/>
    </source>
</evidence>
<keyword evidence="5" id="KW-0378">Hydrolase</keyword>
<sequence>MPRCLRQLEERDGDRSCVSLTRYVETIRGEDRCFRHRIRRGPNANGHQVAFESRKLEDVERCYLVHEKELLAVVHCLRLWHAGRNYCRSFVLEYRTGSNNHVADVLSYRVNLATFGSVVVLSSSTVATSIRDQARELLPKDPTAQGLVHLVEQGHSGDERTYALVQRAYYWLLDDVETYVHTCLIRQQDKADHKKKTGLLQPLLIPKRPWESVSMDYISGLHKAGDLGTIHLFFKHVDKYWDLQKDIYSEGLGEALDVAQFVFQCQNSSSTNKSAFEIITGQQPLLPHTLDSPQGVRSPLTRSFSQEWKQNVDIARSFLEKAQKRMKKYADHNCRFVEFIGGDLVMVKVLDSRLSKSSRGRYPWLMQNIFHVRQLKKNLANKEDDACNQPRRPQHEFIKTKEKKFTMLIMRQGRHHLRLGRMSRAARTLGTLDAHLATQPLNPADQQHSPKNAGLPQS</sequence>
<evidence type="ECO:0000256" key="1">
    <source>
        <dbReference type="ARBA" id="ARBA00022679"/>
    </source>
</evidence>
<protein>
    <submittedName>
        <fullName evidence="9">Transposon Tf2-11 polyprotein</fullName>
    </submittedName>
</protein>
<keyword evidence="2" id="KW-0548">Nucleotidyltransferase</keyword>
<evidence type="ECO:0000256" key="5">
    <source>
        <dbReference type="ARBA" id="ARBA00022801"/>
    </source>
</evidence>
<keyword evidence="4" id="KW-0255">Endonuclease</keyword>
<evidence type="ECO:0000256" key="2">
    <source>
        <dbReference type="ARBA" id="ARBA00022695"/>
    </source>
</evidence>
<evidence type="ECO:0000259" key="7">
    <source>
        <dbReference type="Pfam" id="PF17917"/>
    </source>
</evidence>
<dbReference type="GO" id="GO:0016787">
    <property type="term" value="F:hydrolase activity"/>
    <property type="evidence" value="ECO:0007669"/>
    <property type="project" value="UniProtKB-KW"/>
</dbReference>
<dbReference type="PANTHER" id="PTHR37984">
    <property type="entry name" value="PROTEIN CBG26694"/>
    <property type="match status" value="1"/>
</dbReference>
<feature type="domain" description="Integrase zinc-binding" evidence="8">
    <location>
        <begin position="153"/>
        <end position="191"/>
    </location>
</feature>
<evidence type="ECO:0000256" key="6">
    <source>
        <dbReference type="ARBA" id="ARBA00022918"/>
    </source>
</evidence>
<dbReference type="EMBL" id="JACGWM010000001">
    <property type="protein sequence ID" value="KAL0396200.1"/>
    <property type="molecule type" value="Genomic_DNA"/>
</dbReference>
<organism evidence="9">
    <name type="scientific">Sesamum calycinum</name>
    <dbReference type="NCBI Taxonomy" id="2727403"/>
    <lineage>
        <taxon>Eukaryota</taxon>
        <taxon>Viridiplantae</taxon>
        <taxon>Streptophyta</taxon>
        <taxon>Embryophyta</taxon>
        <taxon>Tracheophyta</taxon>
        <taxon>Spermatophyta</taxon>
        <taxon>Magnoliopsida</taxon>
        <taxon>eudicotyledons</taxon>
        <taxon>Gunneridae</taxon>
        <taxon>Pentapetalae</taxon>
        <taxon>asterids</taxon>
        <taxon>lamiids</taxon>
        <taxon>Lamiales</taxon>
        <taxon>Pedaliaceae</taxon>
        <taxon>Sesamum</taxon>
    </lineage>
</organism>